<organism evidence="3 4">
    <name type="scientific">Actinomadura soli</name>
    <dbReference type="NCBI Taxonomy" id="2508997"/>
    <lineage>
        <taxon>Bacteria</taxon>
        <taxon>Bacillati</taxon>
        <taxon>Actinomycetota</taxon>
        <taxon>Actinomycetes</taxon>
        <taxon>Streptosporangiales</taxon>
        <taxon>Thermomonosporaceae</taxon>
        <taxon>Actinomadura</taxon>
    </lineage>
</organism>
<reference evidence="3 4" key="1">
    <citation type="submission" date="2019-05" db="EMBL/GenBank/DDBJ databases">
        <title>Draft genome sequence of Actinomadura sp. 14C53.</title>
        <authorList>
            <person name="Saricaoglu S."/>
            <person name="Isik K."/>
        </authorList>
    </citation>
    <scope>NUCLEOTIDE SEQUENCE [LARGE SCALE GENOMIC DNA]</scope>
    <source>
        <strain evidence="3 4">14C53</strain>
    </source>
</reference>
<evidence type="ECO:0000313" key="3">
    <source>
        <dbReference type="EMBL" id="TMR03064.1"/>
    </source>
</evidence>
<feature type="transmembrane region" description="Helical" evidence="1">
    <location>
        <begin position="66"/>
        <end position="95"/>
    </location>
</feature>
<dbReference type="Proteomes" id="UP000309174">
    <property type="component" value="Unassembled WGS sequence"/>
</dbReference>
<evidence type="ECO:0000313" key="4">
    <source>
        <dbReference type="Proteomes" id="UP000309174"/>
    </source>
</evidence>
<accession>A0A5C4JER3</accession>
<dbReference type="Pfam" id="PF08378">
    <property type="entry name" value="NERD"/>
    <property type="match status" value="1"/>
</dbReference>
<dbReference type="PROSITE" id="PS50965">
    <property type="entry name" value="NERD"/>
    <property type="match status" value="1"/>
</dbReference>
<evidence type="ECO:0000259" key="2">
    <source>
        <dbReference type="PROSITE" id="PS50965"/>
    </source>
</evidence>
<dbReference type="InterPro" id="IPR011528">
    <property type="entry name" value="NERD"/>
</dbReference>
<dbReference type="AlphaFoldDB" id="A0A5C4JER3"/>
<proteinExistence type="predicted"/>
<gene>
    <name evidence="3" type="ORF">ETD83_11220</name>
</gene>
<comment type="caution">
    <text evidence="3">The sequence shown here is derived from an EMBL/GenBank/DDBJ whole genome shotgun (WGS) entry which is preliminary data.</text>
</comment>
<dbReference type="EMBL" id="VCKW01000043">
    <property type="protein sequence ID" value="TMR03064.1"/>
    <property type="molecule type" value="Genomic_DNA"/>
</dbReference>
<keyword evidence="1" id="KW-0472">Membrane</keyword>
<keyword evidence="4" id="KW-1185">Reference proteome</keyword>
<keyword evidence="1" id="KW-0812">Transmembrane</keyword>
<protein>
    <submittedName>
        <fullName evidence="3">NERD domain-containing protein</fullName>
    </submittedName>
</protein>
<keyword evidence="1" id="KW-1133">Transmembrane helix</keyword>
<evidence type="ECO:0000256" key="1">
    <source>
        <dbReference type="SAM" id="Phobius"/>
    </source>
</evidence>
<name>A0A5C4JER3_9ACTN</name>
<dbReference type="OrthoDB" id="4246706at2"/>
<sequence>MDSGKSLLEPPGRRTLVPPGAASGARRRGLAVGGGGVGVSSAGASALYRYRALAGEHRWERRAVRAVLACGAGVVAVGLSVWWVGILVAVLFFAVHATYARYRPGPVTNWRRGASAERRTGRRLSRLDPAGFHVLHDRAFSDDPVPTTNLDHLVVGLSGIYAIASRRFRWGARLHTEQNRLWTGSRPVTGVTAAAAHAAETVAALLSEELDQDVQVTPMVVVHGARVARDGVRHGRVLFHAARSIPRAIAGEPVIYTSAQVATLAAAAERRLPPMMEILLPE</sequence>
<feature type="domain" description="NERD" evidence="2">
    <location>
        <begin position="112"/>
        <end position="229"/>
    </location>
</feature>